<keyword evidence="3" id="KW-1185">Reference proteome</keyword>
<organism evidence="2 3">
    <name type="scientific">Buddleja alternifolia</name>
    <dbReference type="NCBI Taxonomy" id="168488"/>
    <lineage>
        <taxon>Eukaryota</taxon>
        <taxon>Viridiplantae</taxon>
        <taxon>Streptophyta</taxon>
        <taxon>Embryophyta</taxon>
        <taxon>Tracheophyta</taxon>
        <taxon>Spermatophyta</taxon>
        <taxon>Magnoliopsida</taxon>
        <taxon>eudicotyledons</taxon>
        <taxon>Gunneridae</taxon>
        <taxon>Pentapetalae</taxon>
        <taxon>asterids</taxon>
        <taxon>lamiids</taxon>
        <taxon>Lamiales</taxon>
        <taxon>Scrophulariaceae</taxon>
        <taxon>Buddlejeae</taxon>
        <taxon>Buddleja</taxon>
    </lineage>
</organism>
<dbReference type="EMBL" id="WHWC01000017">
    <property type="protein sequence ID" value="KAG8366097.1"/>
    <property type="molecule type" value="Genomic_DNA"/>
</dbReference>
<dbReference type="PANTHER" id="PTHR46481">
    <property type="entry name" value="ZINC FINGER BED DOMAIN-CONTAINING PROTEIN 4"/>
    <property type="match status" value="1"/>
</dbReference>
<evidence type="ECO:0000259" key="1">
    <source>
        <dbReference type="Pfam" id="PF05699"/>
    </source>
</evidence>
<dbReference type="InterPro" id="IPR012337">
    <property type="entry name" value="RNaseH-like_sf"/>
</dbReference>
<name>A0AAV6WCA3_9LAMI</name>
<comment type="caution">
    <text evidence="2">The sequence shown here is derived from an EMBL/GenBank/DDBJ whole genome shotgun (WGS) entry which is preliminary data.</text>
</comment>
<evidence type="ECO:0000313" key="2">
    <source>
        <dbReference type="EMBL" id="KAG8366097.1"/>
    </source>
</evidence>
<sequence>MVLKGSMTNADTQLQAEIKELLKEASSLSHVEHILRNTAKGDVLKVYEAKKEKLKTILASVSSRICLTSDLWSSIVSNGYMTITAHYVDDNQVLQKKMLIFRHLLPPHDGQSIGEKLVDFLQEWGIERKVFTITLDNARYPELALMARDILSIPITTVASESAFSHGSRIIGKFHSSILPKNTEAILCSCNWLEAYNSEIEEEELSTDIETLVSKLGNYFHSKVIEDVYSLLLKIFTLGGRLLMPWIWYCGLCSQEAGG</sequence>
<dbReference type="InterPro" id="IPR008906">
    <property type="entry name" value="HATC_C_dom"/>
</dbReference>
<dbReference type="GO" id="GO:0046983">
    <property type="term" value="F:protein dimerization activity"/>
    <property type="evidence" value="ECO:0007669"/>
    <property type="project" value="InterPro"/>
</dbReference>
<dbReference type="AlphaFoldDB" id="A0AAV6WCA3"/>
<dbReference type="PANTHER" id="PTHR46481:SF6">
    <property type="entry name" value="ZINC FINGER BED DOMAIN-CONTAINING PROTEIN RICESLEEPER 2-LIKE"/>
    <property type="match status" value="1"/>
</dbReference>
<reference evidence="2" key="1">
    <citation type="submission" date="2019-10" db="EMBL/GenBank/DDBJ databases">
        <authorList>
            <person name="Zhang R."/>
            <person name="Pan Y."/>
            <person name="Wang J."/>
            <person name="Ma R."/>
            <person name="Yu S."/>
        </authorList>
    </citation>
    <scope>NUCLEOTIDE SEQUENCE</scope>
    <source>
        <strain evidence="2">LA-IB0</strain>
        <tissue evidence="2">Leaf</tissue>
    </source>
</reference>
<dbReference type="Pfam" id="PF05699">
    <property type="entry name" value="Dimer_Tnp_hAT"/>
    <property type="match status" value="1"/>
</dbReference>
<dbReference type="InterPro" id="IPR052035">
    <property type="entry name" value="ZnF_BED_domain_contain"/>
</dbReference>
<evidence type="ECO:0000313" key="3">
    <source>
        <dbReference type="Proteomes" id="UP000826271"/>
    </source>
</evidence>
<dbReference type="SUPFAM" id="SSF53098">
    <property type="entry name" value="Ribonuclease H-like"/>
    <property type="match status" value="2"/>
</dbReference>
<feature type="domain" description="HAT C-terminal dimerisation" evidence="1">
    <location>
        <begin position="136"/>
        <end position="193"/>
    </location>
</feature>
<dbReference type="Proteomes" id="UP000826271">
    <property type="component" value="Unassembled WGS sequence"/>
</dbReference>
<protein>
    <recommendedName>
        <fullName evidence="1">HAT C-terminal dimerisation domain-containing protein</fullName>
    </recommendedName>
</protein>
<proteinExistence type="predicted"/>
<gene>
    <name evidence="2" type="ORF">BUALT_Bualt17G0040500</name>
</gene>
<accession>A0AAV6WCA3</accession>